<name>A0AAD5PCX9_9FUNG</name>
<keyword evidence="3" id="KW-1185">Reference proteome</keyword>
<feature type="signal peptide" evidence="1">
    <location>
        <begin position="1"/>
        <end position="24"/>
    </location>
</feature>
<keyword evidence="1" id="KW-0732">Signal</keyword>
<evidence type="ECO:0000313" key="2">
    <source>
        <dbReference type="EMBL" id="KAI9260585.1"/>
    </source>
</evidence>
<reference evidence="2" key="2">
    <citation type="submission" date="2023-02" db="EMBL/GenBank/DDBJ databases">
        <authorList>
            <consortium name="DOE Joint Genome Institute"/>
            <person name="Mondo S.J."/>
            <person name="Chang Y."/>
            <person name="Wang Y."/>
            <person name="Ahrendt S."/>
            <person name="Andreopoulos W."/>
            <person name="Barry K."/>
            <person name="Beard J."/>
            <person name="Benny G.L."/>
            <person name="Blankenship S."/>
            <person name="Bonito G."/>
            <person name="Cuomo C."/>
            <person name="Desiro A."/>
            <person name="Gervers K.A."/>
            <person name="Hundley H."/>
            <person name="Kuo A."/>
            <person name="LaButti K."/>
            <person name="Lang B.F."/>
            <person name="Lipzen A."/>
            <person name="O'Donnell K."/>
            <person name="Pangilinan J."/>
            <person name="Reynolds N."/>
            <person name="Sandor L."/>
            <person name="Smith M.W."/>
            <person name="Tsang A."/>
            <person name="Grigoriev I.V."/>
            <person name="Stajich J.E."/>
            <person name="Spatafora J.W."/>
        </authorList>
    </citation>
    <scope>NUCLEOTIDE SEQUENCE</scope>
    <source>
        <strain evidence="2">RSA 2281</strain>
    </source>
</reference>
<evidence type="ECO:0000313" key="3">
    <source>
        <dbReference type="Proteomes" id="UP001209540"/>
    </source>
</evidence>
<feature type="chain" id="PRO_5042292441" evidence="1">
    <location>
        <begin position="25"/>
        <end position="99"/>
    </location>
</feature>
<dbReference type="EMBL" id="JAIXMP010000016">
    <property type="protein sequence ID" value="KAI9260585.1"/>
    <property type="molecule type" value="Genomic_DNA"/>
</dbReference>
<reference evidence="2" key="1">
    <citation type="journal article" date="2022" name="IScience">
        <title>Evolution of zygomycete secretomes and the origins of terrestrial fungal ecologies.</title>
        <authorList>
            <person name="Chang Y."/>
            <person name="Wang Y."/>
            <person name="Mondo S."/>
            <person name="Ahrendt S."/>
            <person name="Andreopoulos W."/>
            <person name="Barry K."/>
            <person name="Beard J."/>
            <person name="Benny G.L."/>
            <person name="Blankenship S."/>
            <person name="Bonito G."/>
            <person name="Cuomo C."/>
            <person name="Desiro A."/>
            <person name="Gervers K.A."/>
            <person name="Hundley H."/>
            <person name="Kuo A."/>
            <person name="LaButti K."/>
            <person name="Lang B.F."/>
            <person name="Lipzen A."/>
            <person name="O'Donnell K."/>
            <person name="Pangilinan J."/>
            <person name="Reynolds N."/>
            <person name="Sandor L."/>
            <person name="Smith M.E."/>
            <person name="Tsang A."/>
            <person name="Grigoriev I.V."/>
            <person name="Stajich J.E."/>
            <person name="Spatafora J.W."/>
        </authorList>
    </citation>
    <scope>NUCLEOTIDE SEQUENCE</scope>
    <source>
        <strain evidence="2">RSA 2281</strain>
    </source>
</reference>
<accession>A0AAD5PCX9</accession>
<protein>
    <submittedName>
        <fullName evidence="2">Uncharacterized protein</fullName>
    </submittedName>
</protein>
<gene>
    <name evidence="2" type="ORF">BDA99DRAFT_560659</name>
</gene>
<evidence type="ECO:0000256" key="1">
    <source>
        <dbReference type="SAM" id="SignalP"/>
    </source>
</evidence>
<organism evidence="2 3">
    <name type="scientific">Phascolomyces articulosus</name>
    <dbReference type="NCBI Taxonomy" id="60185"/>
    <lineage>
        <taxon>Eukaryota</taxon>
        <taxon>Fungi</taxon>
        <taxon>Fungi incertae sedis</taxon>
        <taxon>Mucoromycota</taxon>
        <taxon>Mucoromycotina</taxon>
        <taxon>Mucoromycetes</taxon>
        <taxon>Mucorales</taxon>
        <taxon>Lichtheimiaceae</taxon>
        <taxon>Phascolomyces</taxon>
    </lineage>
</organism>
<sequence length="99" mass="10658">MVKTSFLVAATTCMMLFASGTVYADDQAKCKCENTFAANTALCCGLFPNAQYRPGGGDCLFPNRLELPQMQFLGCCQQPNSNLLGSLDDSEHNFGQCGD</sequence>
<proteinExistence type="predicted"/>
<dbReference type="AlphaFoldDB" id="A0AAD5PCX9"/>
<dbReference type="Proteomes" id="UP001209540">
    <property type="component" value="Unassembled WGS sequence"/>
</dbReference>
<comment type="caution">
    <text evidence="2">The sequence shown here is derived from an EMBL/GenBank/DDBJ whole genome shotgun (WGS) entry which is preliminary data.</text>
</comment>